<keyword evidence="2" id="KW-1185">Reference proteome</keyword>
<evidence type="ECO:0000313" key="2">
    <source>
        <dbReference type="Proteomes" id="UP000010411"/>
    </source>
</evidence>
<evidence type="ECO:0000313" key="1">
    <source>
        <dbReference type="EMBL" id="EKX61148.1"/>
    </source>
</evidence>
<gene>
    <name evidence="1" type="ORF">STRIP9103_09125</name>
</gene>
<sequence length="43" mass="4846">MMFAQARSRSVLMGLDNHMITSTVPALLSWPPCRTTDMTPRHS</sequence>
<name>L1KL79_9ACTN</name>
<dbReference type="EMBL" id="AEJC01000617">
    <property type="protein sequence ID" value="EKX61148.1"/>
    <property type="molecule type" value="Genomic_DNA"/>
</dbReference>
<protein>
    <submittedName>
        <fullName evidence="1">Uncharacterized protein</fullName>
    </submittedName>
</protein>
<organism evidence="1 2">
    <name type="scientific">Streptomyces ipomoeae 91-03</name>
    <dbReference type="NCBI Taxonomy" id="698759"/>
    <lineage>
        <taxon>Bacteria</taxon>
        <taxon>Bacillati</taxon>
        <taxon>Actinomycetota</taxon>
        <taxon>Actinomycetes</taxon>
        <taxon>Kitasatosporales</taxon>
        <taxon>Streptomycetaceae</taxon>
        <taxon>Streptomyces</taxon>
    </lineage>
</organism>
<proteinExistence type="predicted"/>
<reference evidence="1 2" key="1">
    <citation type="submission" date="2012-11" db="EMBL/GenBank/DDBJ databases">
        <authorList>
            <person name="Huguet-Tapia J.C."/>
            <person name="Durkin A.S."/>
            <person name="Pettis G.S."/>
            <person name="Badger J.H."/>
        </authorList>
    </citation>
    <scope>NUCLEOTIDE SEQUENCE [LARGE SCALE GENOMIC DNA]</scope>
    <source>
        <strain evidence="1 2">91-03</strain>
    </source>
</reference>
<dbReference type="Proteomes" id="UP000010411">
    <property type="component" value="Unassembled WGS sequence"/>
</dbReference>
<dbReference type="AlphaFoldDB" id="L1KL79"/>
<comment type="caution">
    <text evidence="1">The sequence shown here is derived from an EMBL/GenBank/DDBJ whole genome shotgun (WGS) entry which is preliminary data.</text>
</comment>
<accession>L1KL79</accession>